<evidence type="ECO:0000256" key="3">
    <source>
        <dbReference type="ARBA" id="ARBA00022777"/>
    </source>
</evidence>
<feature type="compositionally biased region" description="Low complexity" evidence="5">
    <location>
        <begin position="448"/>
        <end position="467"/>
    </location>
</feature>
<feature type="compositionally biased region" description="Gly residues" evidence="5">
    <location>
        <begin position="727"/>
        <end position="754"/>
    </location>
</feature>
<dbReference type="PANTHER" id="PTHR43289">
    <property type="entry name" value="MITOGEN-ACTIVATED PROTEIN KINASE KINASE KINASE 20-RELATED"/>
    <property type="match status" value="1"/>
</dbReference>
<dbReference type="SUPFAM" id="SSF56112">
    <property type="entry name" value="Protein kinase-like (PK-like)"/>
    <property type="match status" value="1"/>
</dbReference>
<dbReference type="GeneID" id="25734804"/>
<keyword evidence="3" id="KW-0418">Kinase</keyword>
<dbReference type="KEGG" id="mng:MNEG_1926"/>
<dbReference type="PANTHER" id="PTHR43289:SF33">
    <property type="entry name" value="SERINE_THREONINE KINASE 31"/>
    <property type="match status" value="1"/>
</dbReference>
<evidence type="ECO:0000256" key="1">
    <source>
        <dbReference type="ARBA" id="ARBA00022679"/>
    </source>
</evidence>
<keyword evidence="8" id="KW-1185">Reference proteome</keyword>
<evidence type="ECO:0000256" key="5">
    <source>
        <dbReference type="SAM" id="MobiDB-lite"/>
    </source>
</evidence>
<dbReference type="Proteomes" id="UP000054498">
    <property type="component" value="Unassembled WGS sequence"/>
</dbReference>
<dbReference type="OrthoDB" id="10662518at2759"/>
<dbReference type="PROSITE" id="PS50011">
    <property type="entry name" value="PROTEIN_KINASE_DOM"/>
    <property type="match status" value="1"/>
</dbReference>
<dbReference type="InterPro" id="IPR000719">
    <property type="entry name" value="Prot_kinase_dom"/>
</dbReference>
<keyword evidence="1" id="KW-0808">Transferase</keyword>
<evidence type="ECO:0000313" key="8">
    <source>
        <dbReference type="Proteomes" id="UP000054498"/>
    </source>
</evidence>
<dbReference type="GO" id="GO:0005524">
    <property type="term" value="F:ATP binding"/>
    <property type="evidence" value="ECO:0007669"/>
    <property type="project" value="UniProtKB-KW"/>
</dbReference>
<feature type="region of interest" description="Disordered" evidence="5">
    <location>
        <begin position="448"/>
        <end position="473"/>
    </location>
</feature>
<evidence type="ECO:0000313" key="7">
    <source>
        <dbReference type="EMBL" id="KIZ06032.1"/>
    </source>
</evidence>
<keyword evidence="4" id="KW-0067">ATP-binding</keyword>
<dbReference type="SMART" id="SM00220">
    <property type="entry name" value="S_TKc"/>
    <property type="match status" value="1"/>
</dbReference>
<dbReference type="EMBL" id="KK100424">
    <property type="protein sequence ID" value="KIZ06032.1"/>
    <property type="molecule type" value="Genomic_DNA"/>
</dbReference>
<gene>
    <name evidence="7" type="ORF">MNEG_1926</name>
</gene>
<reference evidence="7 8" key="1">
    <citation type="journal article" date="2013" name="BMC Genomics">
        <title>Reconstruction of the lipid metabolism for the microalga Monoraphidium neglectum from its genome sequence reveals characteristics suitable for biofuel production.</title>
        <authorList>
            <person name="Bogen C."/>
            <person name="Al-Dilaimi A."/>
            <person name="Albersmeier A."/>
            <person name="Wichmann J."/>
            <person name="Grundmann M."/>
            <person name="Rupp O."/>
            <person name="Lauersen K.J."/>
            <person name="Blifernez-Klassen O."/>
            <person name="Kalinowski J."/>
            <person name="Goesmann A."/>
            <person name="Mussgnug J.H."/>
            <person name="Kruse O."/>
        </authorList>
    </citation>
    <scope>NUCLEOTIDE SEQUENCE [LARGE SCALE GENOMIC DNA]</scope>
    <source>
        <strain evidence="7 8">SAG 48.87</strain>
    </source>
</reference>
<feature type="domain" description="Protein kinase" evidence="6">
    <location>
        <begin position="19"/>
        <end position="423"/>
    </location>
</feature>
<evidence type="ECO:0000256" key="4">
    <source>
        <dbReference type="ARBA" id="ARBA00022840"/>
    </source>
</evidence>
<protein>
    <recommendedName>
        <fullName evidence="6">Protein kinase domain-containing protein</fullName>
    </recommendedName>
</protein>
<name>A0A0D2N0F2_9CHLO</name>
<evidence type="ECO:0000256" key="2">
    <source>
        <dbReference type="ARBA" id="ARBA00022741"/>
    </source>
</evidence>
<feature type="compositionally biased region" description="Low complexity" evidence="5">
    <location>
        <begin position="755"/>
        <end position="766"/>
    </location>
</feature>
<dbReference type="STRING" id="145388.A0A0D2N0F2"/>
<dbReference type="AlphaFoldDB" id="A0A0D2N0F2"/>
<proteinExistence type="predicted"/>
<organism evidence="7 8">
    <name type="scientific">Monoraphidium neglectum</name>
    <dbReference type="NCBI Taxonomy" id="145388"/>
    <lineage>
        <taxon>Eukaryota</taxon>
        <taxon>Viridiplantae</taxon>
        <taxon>Chlorophyta</taxon>
        <taxon>core chlorophytes</taxon>
        <taxon>Chlorophyceae</taxon>
        <taxon>CS clade</taxon>
        <taxon>Sphaeropleales</taxon>
        <taxon>Selenastraceae</taxon>
        <taxon>Monoraphidium</taxon>
    </lineage>
</organism>
<keyword evidence="2" id="KW-0547">Nucleotide-binding</keyword>
<dbReference type="RefSeq" id="XP_013905051.1">
    <property type="nucleotide sequence ID" value="XM_014049597.1"/>
</dbReference>
<evidence type="ECO:0000259" key="6">
    <source>
        <dbReference type="PROSITE" id="PS50011"/>
    </source>
</evidence>
<sequence>MANAAQALAQALQQDGEIYVETSKLQDVSVAELSRAIARGTVIYENADKRVAVVRFALPRSGGELHVAKATWLADGDSRAEALGALVCAEVRAYKLLQSGGVAHPNVGALDAAAWAASGGAAAAQASPAPMGDAGGPNIASPRHLDGGGSCSSGSYVVLIQRYYGGQTLDSYVAARIAAAPKRMAPGALEFERILLPLVEGVAGAIAHAHGMGLTLRDFKPGNVLISDRPACADGSCAAAASSPAAVPVTGAPCAGAPGAARRGRGGLPAVPILIDFDGAVPTGEEAATAAAGEFAYTPPYVAPELARAALAAAAAAGRPPRVTGAAMARHAPKGDVFAFGIAVWQLAHAGAAGVPYPFARGDPTFSNEAAWLEAIAEDALPANPLLSPPLLRLINQCLEKDPSLRPDMAAAAQLVGEWRLLLDAAPAAEGGRPAAAAAAWAGDAVVQQQQQQQEQQQQQQQPPQQRLRSAERGDAQVVVVTWEQLAADRWHFIGPCGSRRGPASRAALLSGLKAGRLSGVTPVIVWPSAKAGRATNGRSDVAGALVPLAALAPLLAESLAARGRGRWGARPAGSCGSCGLCAGCRGCGAAPRLGAAERLAGREAVHPYSSAPHTKLGHYVGGGSGAGGAPRAELLRRKAQQWRRRAGAWCHAARAAPGKLGHLMGGAALRAAGAGRIKACWKGPGELSHHQDAARPLVLAEAGSSCSSAGSGGGSSRTSPEPCAGLGAGTGDGLEGGSGSWGSEGSSAGGGGCDAAPAKAARAWV</sequence>
<dbReference type="InterPro" id="IPR011009">
    <property type="entry name" value="Kinase-like_dom_sf"/>
</dbReference>
<feature type="region of interest" description="Disordered" evidence="5">
    <location>
        <begin position="709"/>
        <end position="766"/>
    </location>
</feature>
<dbReference type="Pfam" id="PF00069">
    <property type="entry name" value="Pkinase"/>
    <property type="match status" value="1"/>
</dbReference>
<dbReference type="GO" id="GO:0004674">
    <property type="term" value="F:protein serine/threonine kinase activity"/>
    <property type="evidence" value="ECO:0007669"/>
    <property type="project" value="TreeGrafter"/>
</dbReference>
<dbReference type="Gene3D" id="1.10.510.10">
    <property type="entry name" value="Transferase(Phosphotransferase) domain 1"/>
    <property type="match status" value="1"/>
</dbReference>
<accession>A0A0D2N0F2</accession>